<evidence type="ECO:0000259" key="18">
    <source>
        <dbReference type="PROSITE" id="PS50011"/>
    </source>
</evidence>
<dbReference type="Gramene" id="RZC44046">
    <property type="protein sequence ID" value="RZC44046"/>
    <property type="gene ID" value="C5167_036994"/>
</dbReference>
<evidence type="ECO:0000256" key="11">
    <source>
        <dbReference type="ARBA" id="ARBA00022840"/>
    </source>
</evidence>
<dbReference type="Gene3D" id="3.80.10.10">
    <property type="entry name" value="Ribonuclease Inhibitor"/>
    <property type="match status" value="3"/>
</dbReference>
<evidence type="ECO:0000256" key="13">
    <source>
        <dbReference type="ARBA" id="ARBA00023136"/>
    </source>
</evidence>
<dbReference type="PANTHER" id="PTHR48005:SF70">
    <property type="entry name" value="MDIS1-INTERACTING RECEPTOR LIKE KINASE 2-LIKE"/>
    <property type="match status" value="1"/>
</dbReference>
<evidence type="ECO:0000256" key="9">
    <source>
        <dbReference type="ARBA" id="ARBA00022741"/>
    </source>
</evidence>
<keyword evidence="13 17" id="KW-0472">Membrane</keyword>
<evidence type="ECO:0000256" key="2">
    <source>
        <dbReference type="ARBA" id="ARBA00012513"/>
    </source>
</evidence>
<dbReference type="InterPro" id="IPR051420">
    <property type="entry name" value="Ser_Thr_Kinases_DiverseReg"/>
</dbReference>
<dbReference type="PRINTS" id="PR00019">
    <property type="entry name" value="LEURICHRPT"/>
</dbReference>
<dbReference type="Proteomes" id="UP000316621">
    <property type="component" value="Chromosome 1"/>
</dbReference>
<keyword evidence="7" id="KW-0732">Signal</keyword>
<keyword evidence="20" id="KW-1185">Reference proteome</keyword>
<keyword evidence="5" id="KW-0808">Transferase</keyword>
<dbReference type="InterPro" id="IPR000719">
    <property type="entry name" value="Prot_kinase_dom"/>
</dbReference>
<keyword evidence="3" id="KW-0723">Serine/threonine-protein kinase</keyword>
<dbReference type="GO" id="GO:0005524">
    <property type="term" value="F:ATP binding"/>
    <property type="evidence" value="ECO:0007669"/>
    <property type="project" value="UniProtKB-KW"/>
</dbReference>
<keyword evidence="12 17" id="KW-1133">Transmembrane helix</keyword>
<evidence type="ECO:0000256" key="8">
    <source>
        <dbReference type="ARBA" id="ARBA00022737"/>
    </source>
</evidence>
<dbReference type="InterPro" id="IPR011009">
    <property type="entry name" value="Kinase-like_dom_sf"/>
</dbReference>
<organism evidence="19 20">
    <name type="scientific">Papaver somniferum</name>
    <name type="common">Opium poppy</name>
    <dbReference type="NCBI Taxonomy" id="3469"/>
    <lineage>
        <taxon>Eukaryota</taxon>
        <taxon>Viridiplantae</taxon>
        <taxon>Streptophyta</taxon>
        <taxon>Embryophyta</taxon>
        <taxon>Tracheophyta</taxon>
        <taxon>Spermatophyta</taxon>
        <taxon>Magnoliopsida</taxon>
        <taxon>Ranunculales</taxon>
        <taxon>Papaveraceae</taxon>
        <taxon>Papaveroideae</taxon>
        <taxon>Papaver</taxon>
    </lineage>
</organism>
<dbReference type="Pfam" id="PF13855">
    <property type="entry name" value="LRR_8"/>
    <property type="match status" value="1"/>
</dbReference>
<name>A0A4Y7I7L3_PAPSO</name>
<feature type="domain" description="Protein kinase" evidence="18">
    <location>
        <begin position="413"/>
        <end position="705"/>
    </location>
</feature>
<dbReference type="PANTHER" id="PTHR48005">
    <property type="entry name" value="LEUCINE RICH REPEAT KINASE 2"/>
    <property type="match status" value="1"/>
</dbReference>
<comment type="catalytic activity">
    <reaction evidence="16">
        <text>L-seryl-[protein] + ATP = O-phospho-L-seryl-[protein] + ADP + H(+)</text>
        <dbReference type="Rhea" id="RHEA:17989"/>
        <dbReference type="Rhea" id="RHEA-COMP:9863"/>
        <dbReference type="Rhea" id="RHEA-COMP:11604"/>
        <dbReference type="ChEBI" id="CHEBI:15378"/>
        <dbReference type="ChEBI" id="CHEBI:29999"/>
        <dbReference type="ChEBI" id="CHEBI:30616"/>
        <dbReference type="ChEBI" id="CHEBI:83421"/>
        <dbReference type="ChEBI" id="CHEBI:456216"/>
        <dbReference type="EC" id="2.7.11.1"/>
    </reaction>
</comment>
<keyword evidence="8" id="KW-0677">Repeat</keyword>
<evidence type="ECO:0000256" key="10">
    <source>
        <dbReference type="ARBA" id="ARBA00022777"/>
    </source>
</evidence>
<dbReference type="EMBL" id="CM010715">
    <property type="protein sequence ID" value="RZC44046.1"/>
    <property type="molecule type" value="Genomic_DNA"/>
</dbReference>
<dbReference type="GO" id="GO:0004674">
    <property type="term" value="F:protein serine/threonine kinase activity"/>
    <property type="evidence" value="ECO:0007669"/>
    <property type="project" value="UniProtKB-KW"/>
</dbReference>
<dbReference type="InterPro" id="IPR001611">
    <property type="entry name" value="Leu-rich_rpt"/>
</dbReference>
<dbReference type="SUPFAM" id="SSF52047">
    <property type="entry name" value="RNI-like"/>
    <property type="match status" value="1"/>
</dbReference>
<dbReference type="InterPro" id="IPR003591">
    <property type="entry name" value="Leu-rich_rpt_typical-subtyp"/>
</dbReference>
<dbReference type="FunFam" id="3.80.10.10:FF:000041">
    <property type="entry name" value="LRR receptor-like serine/threonine-protein kinase ERECTA"/>
    <property type="match status" value="1"/>
</dbReference>
<evidence type="ECO:0000256" key="6">
    <source>
        <dbReference type="ARBA" id="ARBA00022692"/>
    </source>
</evidence>
<gene>
    <name evidence="19" type="ORF">C5167_036994</name>
</gene>
<comment type="subcellular location">
    <subcellularLocation>
        <location evidence="1">Membrane</location>
    </subcellularLocation>
</comment>
<evidence type="ECO:0000256" key="16">
    <source>
        <dbReference type="ARBA" id="ARBA00048679"/>
    </source>
</evidence>
<dbReference type="Pfam" id="PF00069">
    <property type="entry name" value="Pkinase"/>
    <property type="match status" value="1"/>
</dbReference>
<dbReference type="OMA" id="CASAMDL"/>
<dbReference type="Pfam" id="PF08263">
    <property type="entry name" value="LRRNT_2"/>
    <property type="match status" value="1"/>
</dbReference>
<evidence type="ECO:0000256" key="14">
    <source>
        <dbReference type="ARBA" id="ARBA00023180"/>
    </source>
</evidence>
<dbReference type="PROSITE" id="PS00109">
    <property type="entry name" value="PROTEIN_KINASE_TYR"/>
    <property type="match status" value="1"/>
</dbReference>
<dbReference type="SUPFAM" id="SSF56112">
    <property type="entry name" value="Protein kinase-like (PK-like)"/>
    <property type="match status" value="1"/>
</dbReference>
<dbReference type="SMART" id="SM00369">
    <property type="entry name" value="LRR_TYP"/>
    <property type="match status" value="6"/>
</dbReference>
<dbReference type="Gene3D" id="1.10.510.10">
    <property type="entry name" value="Transferase(Phosphotransferase) domain 1"/>
    <property type="match status" value="1"/>
</dbReference>
<evidence type="ECO:0000256" key="5">
    <source>
        <dbReference type="ARBA" id="ARBA00022679"/>
    </source>
</evidence>
<dbReference type="FunFam" id="3.80.10.10:FF:000719">
    <property type="entry name" value="MDIS1-interacting receptor like kinase 2 isoform A"/>
    <property type="match status" value="1"/>
</dbReference>
<reference evidence="19 20" key="1">
    <citation type="journal article" date="2018" name="Science">
        <title>The opium poppy genome and morphinan production.</title>
        <authorList>
            <person name="Guo L."/>
            <person name="Winzer T."/>
            <person name="Yang X."/>
            <person name="Li Y."/>
            <person name="Ning Z."/>
            <person name="He Z."/>
            <person name="Teodor R."/>
            <person name="Lu Y."/>
            <person name="Bowser T.A."/>
            <person name="Graham I.A."/>
            <person name="Ye K."/>
        </authorList>
    </citation>
    <scope>NUCLEOTIDE SEQUENCE [LARGE SCALE GENOMIC DNA]</scope>
    <source>
        <strain evidence="20">cv. HN1</strain>
        <tissue evidence="19">Leaves</tissue>
    </source>
</reference>
<evidence type="ECO:0000256" key="15">
    <source>
        <dbReference type="ARBA" id="ARBA00047899"/>
    </source>
</evidence>
<evidence type="ECO:0000256" key="17">
    <source>
        <dbReference type="SAM" id="Phobius"/>
    </source>
</evidence>
<dbReference type="FunFam" id="1.10.510.10:FF:000445">
    <property type="entry name" value="MDIS1-interacting receptor like kinase 2"/>
    <property type="match status" value="1"/>
</dbReference>
<evidence type="ECO:0000313" key="19">
    <source>
        <dbReference type="EMBL" id="RZC44046.1"/>
    </source>
</evidence>
<dbReference type="EC" id="2.7.11.1" evidence="2"/>
<proteinExistence type="predicted"/>
<dbReference type="InterPro" id="IPR032675">
    <property type="entry name" value="LRR_dom_sf"/>
</dbReference>
<sequence>MAQRVKVSADSLIVLALLLVSSYSVVLFACASSFSSTHKKQHLQVVGVEQEVDALLKWKSTLVNQNYSLLSSWKMNSTASTTSPCKWYGISCNNEGSVDEVSIPGLGLEGTLHNFNFSSFSNFASLNLSLNRLSGTIPNWQSICNLTNLTSLSIIENRISGVIPRDIGRLSSLTALGLSKNNLSGTIPTSITNLTSLNILILHENQLSGIIPQDIGRLRALTSFSLSINNLRGPIPTSICNLTNLIILQMFQNNLSGIIPREIGRLKSLTKFDLSSNKLVGPVPASVGNLRSLTRLSLFENQLTGSLPIEMSNLTQMENLFLSENKFSGHLPQNICQSLTLERFVADRNHFTGPIPRSLRNCTSLTSLVLQDNKLVDNITEAFHVCPILWRLAISNNMLFGELSKDWGNCQNLTVLIFSGNNITGKIPSEMGNSKTLSQLFLRSNNLVGEIPKELLKLSSLIVLDLSNNQLSGKLSFAFGMLSCWIWVRRISFLVYEFVERGSLQNVLCDREQAVEFDWIKRITFIEGTANALAYMHHDCFPAIVHRDISSNNILLDFEYNARVSDFGTARILKPDSSNWTSLAGTYGYVAPELAYTMKVTEKCDVYSFGVIILEVLMGRHPSEITTLLSQNVLSSSSSSSSKVGQNVMLGDILDQCIGAPTDIVKKEIMYIVKAGFSCLRSDPCSRPTMQEVSVGLSLSAHSRAGLAKPFETISLGDLLLLCTKQQQALAEFTETSTDLEKADLNAAALTES</sequence>
<evidence type="ECO:0000256" key="3">
    <source>
        <dbReference type="ARBA" id="ARBA00022527"/>
    </source>
</evidence>
<dbReference type="AlphaFoldDB" id="A0A4Y7I7L3"/>
<evidence type="ECO:0000256" key="4">
    <source>
        <dbReference type="ARBA" id="ARBA00022614"/>
    </source>
</evidence>
<evidence type="ECO:0000256" key="7">
    <source>
        <dbReference type="ARBA" id="ARBA00022729"/>
    </source>
</evidence>
<evidence type="ECO:0000256" key="12">
    <source>
        <dbReference type="ARBA" id="ARBA00022989"/>
    </source>
</evidence>
<dbReference type="Pfam" id="PF00560">
    <property type="entry name" value="LRR_1"/>
    <property type="match status" value="4"/>
</dbReference>
<keyword evidence="14" id="KW-0325">Glycoprotein</keyword>
<protein>
    <recommendedName>
        <fullName evidence="2">non-specific serine/threonine protein kinase</fullName>
        <ecNumber evidence="2">2.7.11.1</ecNumber>
    </recommendedName>
</protein>
<keyword evidence="4" id="KW-0433">Leucine-rich repeat</keyword>
<evidence type="ECO:0000256" key="1">
    <source>
        <dbReference type="ARBA" id="ARBA00004370"/>
    </source>
</evidence>
<evidence type="ECO:0000313" key="20">
    <source>
        <dbReference type="Proteomes" id="UP000316621"/>
    </source>
</evidence>
<dbReference type="InterPro" id="IPR013210">
    <property type="entry name" value="LRR_N_plant-typ"/>
</dbReference>
<accession>A0A4Y7I7L3</accession>
<dbReference type="FunFam" id="3.80.10.10:FF:000400">
    <property type="entry name" value="Nuclear pore complex protein NUP107"/>
    <property type="match status" value="1"/>
</dbReference>
<keyword evidence="9" id="KW-0547">Nucleotide-binding</keyword>
<comment type="catalytic activity">
    <reaction evidence="15">
        <text>L-threonyl-[protein] + ATP = O-phospho-L-threonyl-[protein] + ADP + H(+)</text>
        <dbReference type="Rhea" id="RHEA:46608"/>
        <dbReference type="Rhea" id="RHEA-COMP:11060"/>
        <dbReference type="Rhea" id="RHEA-COMP:11605"/>
        <dbReference type="ChEBI" id="CHEBI:15378"/>
        <dbReference type="ChEBI" id="CHEBI:30013"/>
        <dbReference type="ChEBI" id="CHEBI:30616"/>
        <dbReference type="ChEBI" id="CHEBI:61977"/>
        <dbReference type="ChEBI" id="CHEBI:456216"/>
        <dbReference type="EC" id="2.7.11.1"/>
    </reaction>
</comment>
<keyword evidence="11" id="KW-0067">ATP-binding</keyword>
<keyword evidence="10" id="KW-0418">Kinase</keyword>
<dbReference type="PROSITE" id="PS50011">
    <property type="entry name" value="PROTEIN_KINASE_DOM"/>
    <property type="match status" value="1"/>
</dbReference>
<feature type="transmembrane region" description="Helical" evidence="17">
    <location>
        <begin position="12"/>
        <end position="34"/>
    </location>
</feature>
<dbReference type="PROSITE" id="PS51257">
    <property type="entry name" value="PROKAR_LIPOPROTEIN"/>
    <property type="match status" value="1"/>
</dbReference>
<dbReference type="InterPro" id="IPR008266">
    <property type="entry name" value="Tyr_kinase_AS"/>
</dbReference>
<dbReference type="GO" id="GO:0016020">
    <property type="term" value="C:membrane"/>
    <property type="evidence" value="ECO:0007669"/>
    <property type="project" value="UniProtKB-SubCell"/>
</dbReference>
<keyword evidence="6 17" id="KW-0812">Transmembrane</keyword>